<keyword evidence="1" id="KW-0472">Membrane</keyword>
<feature type="transmembrane region" description="Helical" evidence="1">
    <location>
        <begin position="25"/>
        <end position="47"/>
    </location>
</feature>
<name>A0A2S5TFZ1_9GAMM</name>
<keyword evidence="3" id="KW-1185">Reference proteome</keyword>
<keyword evidence="1" id="KW-1133">Transmembrane helix</keyword>
<dbReference type="OrthoDB" id="5297034at2"/>
<protein>
    <submittedName>
        <fullName evidence="2">DUF485 domain-containing protein</fullName>
    </submittedName>
</protein>
<dbReference type="InterPro" id="IPR052959">
    <property type="entry name" value="Inner_membrane_assoc"/>
</dbReference>
<dbReference type="GO" id="GO:0005886">
    <property type="term" value="C:plasma membrane"/>
    <property type="evidence" value="ECO:0007669"/>
    <property type="project" value="TreeGrafter"/>
</dbReference>
<comment type="caution">
    <text evidence="2">The sequence shown here is derived from an EMBL/GenBank/DDBJ whole genome shotgun (WGS) entry which is preliminary data.</text>
</comment>
<keyword evidence="1" id="KW-0812">Transmembrane</keyword>
<dbReference type="Pfam" id="PF04341">
    <property type="entry name" value="DUF485"/>
    <property type="match status" value="1"/>
</dbReference>
<dbReference type="RefSeq" id="WP_104230352.1">
    <property type="nucleotide sequence ID" value="NZ_PSNW01000005.1"/>
</dbReference>
<dbReference type="PANTHER" id="PTHR38598">
    <property type="entry name" value="INNER MEMBRANE PROTEIN YJCH"/>
    <property type="match status" value="1"/>
</dbReference>
<dbReference type="EMBL" id="PSNW01000005">
    <property type="protein sequence ID" value="PPE73837.1"/>
    <property type="molecule type" value="Genomic_DNA"/>
</dbReference>
<evidence type="ECO:0000256" key="1">
    <source>
        <dbReference type="SAM" id="Phobius"/>
    </source>
</evidence>
<dbReference type="AlphaFoldDB" id="A0A2S5TFZ1"/>
<organism evidence="2 3">
    <name type="scientific">Solimonas fluminis</name>
    <dbReference type="NCBI Taxonomy" id="2086571"/>
    <lineage>
        <taxon>Bacteria</taxon>
        <taxon>Pseudomonadati</taxon>
        <taxon>Pseudomonadota</taxon>
        <taxon>Gammaproteobacteria</taxon>
        <taxon>Nevskiales</taxon>
        <taxon>Nevskiaceae</taxon>
        <taxon>Solimonas</taxon>
    </lineage>
</organism>
<dbReference type="PANTHER" id="PTHR38598:SF1">
    <property type="entry name" value="INNER MEMBRANE PROTEIN YJCH"/>
    <property type="match status" value="1"/>
</dbReference>
<dbReference type="InterPro" id="IPR007436">
    <property type="entry name" value="DUF485"/>
</dbReference>
<sequence>MPTELLERIGRDPHYLELTRKRSRLAWVLTAIMLAVYYGFILLIAFAPDVLRQRIGDGATTLGFPLGIGVILTAILLTGIYVWKANGEYDRLTARLHEKVGGGQP</sequence>
<reference evidence="2 3" key="1">
    <citation type="submission" date="2018-02" db="EMBL/GenBank/DDBJ databases">
        <title>Genome sequencing of Solimonas sp. HR-BB.</title>
        <authorList>
            <person name="Lee Y."/>
            <person name="Jeon C.O."/>
        </authorList>
    </citation>
    <scope>NUCLEOTIDE SEQUENCE [LARGE SCALE GENOMIC DNA]</scope>
    <source>
        <strain evidence="2 3">HR-BB</strain>
    </source>
</reference>
<accession>A0A2S5TFZ1</accession>
<evidence type="ECO:0000313" key="3">
    <source>
        <dbReference type="Proteomes" id="UP000238220"/>
    </source>
</evidence>
<dbReference type="Proteomes" id="UP000238220">
    <property type="component" value="Unassembled WGS sequence"/>
</dbReference>
<proteinExistence type="predicted"/>
<feature type="transmembrane region" description="Helical" evidence="1">
    <location>
        <begin position="62"/>
        <end position="83"/>
    </location>
</feature>
<gene>
    <name evidence="2" type="ORF">C3942_10550</name>
</gene>
<evidence type="ECO:0000313" key="2">
    <source>
        <dbReference type="EMBL" id="PPE73837.1"/>
    </source>
</evidence>